<dbReference type="PANTHER" id="PTHR34184">
    <property type="entry name" value="UPF0718 PROTEIN YCGR"/>
    <property type="match status" value="1"/>
</dbReference>
<sequence>MNPITQSRWLSLLLPAAFVLACLIVVVPSLLALPIIDLNYIHLFKTSFIGILLEALPFVIIGALLSSLVHLYISENTLSKWIPKNPVTGILFACTLGLIFPVCECGMIPLIRKLIQKGMPVYIAAVFILAGPIVNPVVYGATYMAFRLHPEMVYARMGLAFLVAAVVGWMVYATWNANPLRDRSLSPPAAHKHNCKHNHGHDLQHDNNHKHNHNHNHQEPHQQHTLLHNPTPDTHHHEHSRQGGRVTSIFVHAADEVFDMGKYLIMGCLITAAIQSFIPRESLIAIGGGPVSSYVFMMGFAFLLSLCSTSDAFVASAFTHTFSSGSLLAFLVFGPMLDLKNVLMLLSVFRIKFVLYFAFLICTVVFIGSVIVGKLYLS</sequence>
<evidence type="ECO:0000256" key="3">
    <source>
        <dbReference type="ARBA" id="ARBA00022475"/>
    </source>
</evidence>
<dbReference type="RefSeq" id="WP_125084420.1">
    <property type="nucleotide sequence ID" value="NZ_CP034248.1"/>
</dbReference>
<feature type="transmembrane region" description="Helical" evidence="8">
    <location>
        <begin position="353"/>
        <end position="377"/>
    </location>
</feature>
<evidence type="ECO:0000313" key="10">
    <source>
        <dbReference type="Proteomes" id="UP000273145"/>
    </source>
</evidence>
<feature type="transmembrane region" description="Helical" evidence="8">
    <location>
        <begin position="284"/>
        <end position="306"/>
    </location>
</feature>
<evidence type="ECO:0000256" key="8">
    <source>
        <dbReference type="SAM" id="Phobius"/>
    </source>
</evidence>
<dbReference type="Proteomes" id="UP000273145">
    <property type="component" value="Chromosome"/>
</dbReference>
<comment type="similarity">
    <text evidence="2">Belongs to the UPF0718 family.</text>
</comment>
<feature type="compositionally biased region" description="Basic and acidic residues" evidence="7">
    <location>
        <begin position="200"/>
        <end position="209"/>
    </location>
</feature>
<name>A0A3S8RZA4_9BACL</name>
<keyword evidence="4 8" id="KW-0812">Transmembrane</keyword>
<dbReference type="EMBL" id="CP034248">
    <property type="protein sequence ID" value="AZK48261.1"/>
    <property type="molecule type" value="Genomic_DNA"/>
</dbReference>
<keyword evidence="6 8" id="KW-0472">Membrane</keyword>
<dbReference type="GO" id="GO:0005886">
    <property type="term" value="C:plasma membrane"/>
    <property type="evidence" value="ECO:0007669"/>
    <property type="project" value="UniProtKB-SubCell"/>
</dbReference>
<keyword evidence="3" id="KW-1003">Cell membrane</keyword>
<feature type="transmembrane region" description="Helical" evidence="8">
    <location>
        <begin position="122"/>
        <end position="141"/>
    </location>
</feature>
<dbReference type="AlphaFoldDB" id="A0A3S8RZA4"/>
<dbReference type="OrthoDB" id="9810876at2"/>
<evidence type="ECO:0000313" key="9">
    <source>
        <dbReference type="EMBL" id="AZK48261.1"/>
    </source>
</evidence>
<feature type="region of interest" description="Disordered" evidence="7">
    <location>
        <begin position="187"/>
        <end position="242"/>
    </location>
</feature>
<evidence type="ECO:0000256" key="2">
    <source>
        <dbReference type="ARBA" id="ARBA00006386"/>
    </source>
</evidence>
<dbReference type="InterPro" id="IPR005524">
    <property type="entry name" value="DUF318"/>
</dbReference>
<dbReference type="PANTHER" id="PTHR34184:SF4">
    <property type="entry name" value="UPF0718 PROTEIN YCGR"/>
    <property type="match status" value="1"/>
</dbReference>
<proteinExistence type="inferred from homology"/>
<protein>
    <submittedName>
        <fullName evidence="9">Permease</fullName>
    </submittedName>
</protein>
<feature type="transmembrane region" description="Helical" evidence="8">
    <location>
        <begin position="48"/>
        <end position="69"/>
    </location>
</feature>
<keyword evidence="10" id="KW-1185">Reference proteome</keyword>
<comment type="subcellular location">
    <subcellularLocation>
        <location evidence="1">Cell membrane</location>
        <topology evidence="1">Multi-pass membrane protein</topology>
    </subcellularLocation>
</comment>
<reference evidence="9 10" key="1">
    <citation type="submission" date="2018-11" db="EMBL/GenBank/DDBJ databases">
        <title>Genome sequencing of Paenibacillus lentus DSM25539(T).</title>
        <authorList>
            <person name="Kook J.-K."/>
            <person name="Park S.-N."/>
            <person name="Lim Y.K."/>
        </authorList>
    </citation>
    <scope>NUCLEOTIDE SEQUENCE [LARGE SCALE GENOMIC DNA]</scope>
    <source>
        <strain evidence="9 10">DSM 25539</strain>
    </source>
</reference>
<accession>A0A3S8RZA4</accession>
<dbReference type="Pfam" id="PF03773">
    <property type="entry name" value="ArsP_1"/>
    <property type="match status" value="1"/>
</dbReference>
<organism evidence="9 10">
    <name type="scientific">Paenibacillus lentus</name>
    <dbReference type="NCBI Taxonomy" id="1338368"/>
    <lineage>
        <taxon>Bacteria</taxon>
        <taxon>Bacillati</taxon>
        <taxon>Bacillota</taxon>
        <taxon>Bacilli</taxon>
        <taxon>Bacillales</taxon>
        <taxon>Paenibacillaceae</taxon>
        <taxon>Paenibacillus</taxon>
    </lineage>
</organism>
<feature type="transmembrane region" description="Helical" evidence="8">
    <location>
        <begin position="313"/>
        <end position="333"/>
    </location>
</feature>
<gene>
    <name evidence="9" type="ORF">EIM92_20510</name>
</gene>
<keyword evidence="5 8" id="KW-1133">Transmembrane helix</keyword>
<evidence type="ECO:0000256" key="6">
    <source>
        <dbReference type="ARBA" id="ARBA00023136"/>
    </source>
</evidence>
<feature type="transmembrane region" description="Helical" evidence="8">
    <location>
        <begin position="89"/>
        <end position="110"/>
    </location>
</feature>
<evidence type="ECO:0000256" key="1">
    <source>
        <dbReference type="ARBA" id="ARBA00004651"/>
    </source>
</evidence>
<dbReference type="InterPro" id="IPR052923">
    <property type="entry name" value="UPF0718"/>
</dbReference>
<evidence type="ECO:0000256" key="5">
    <source>
        <dbReference type="ARBA" id="ARBA00022989"/>
    </source>
</evidence>
<evidence type="ECO:0000256" key="4">
    <source>
        <dbReference type="ARBA" id="ARBA00022692"/>
    </source>
</evidence>
<feature type="transmembrane region" description="Helical" evidence="8">
    <location>
        <begin position="12"/>
        <end position="36"/>
    </location>
</feature>
<feature type="transmembrane region" description="Helical" evidence="8">
    <location>
        <begin position="153"/>
        <end position="175"/>
    </location>
</feature>
<evidence type="ECO:0000256" key="7">
    <source>
        <dbReference type="SAM" id="MobiDB-lite"/>
    </source>
</evidence>
<dbReference type="KEGG" id="plen:EIM92_20510"/>
<feature type="compositionally biased region" description="Basic residues" evidence="7">
    <location>
        <begin position="190"/>
        <end position="199"/>
    </location>
</feature>